<sequence length="359" mass="38227">MAGLEALMRTLVDDGVAMGVQLRVHEGTDERVLTVGSRERGSDVPPPVDGRFRIGSTAKTFTAALVLRLVADGALELDGAVSDHLPALAPDPRITVRMLLQHTSGVFNHTGEYDADGTFTPGAVPGLGPEWVARRERVSAPEDLVRDSLARPLRFAPGTSWSYSNTNYVLARLLVEQATGSPFPDAMRRHVLEPLRLTDTVLPETSPEIPGPHAHGYYRYLDGDTWRTADTTVSDPTWISAAGDMISTTADLHAFVSGLMSGALLPDRLVAAMRTPHPASGYGLGLFVAPTRCGGTVVHHHGNFWGRATLMVSSLDGARTLTGSVTCGEADLDLGAQSTAFEAFTQGLVTEVFCGGRSA</sequence>
<evidence type="ECO:0000313" key="2">
    <source>
        <dbReference type="EMBL" id="MDL5155701.1"/>
    </source>
</evidence>
<dbReference type="InterPro" id="IPR050491">
    <property type="entry name" value="AmpC-like"/>
</dbReference>
<comment type="caution">
    <text evidence="2">The sequence shown here is derived from an EMBL/GenBank/DDBJ whole genome shotgun (WGS) entry which is preliminary data.</text>
</comment>
<reference evidence="2 3" key="1">
    <citation type="submission" date="2023-06" db="EMBL/GenBank/DDBJ databases">
        <title>Actinomycetospora Odt1-22.</title>
        <authorList>
            <person name="Supong K."/>
        </authorList>
    </citation>
    <scope>NUCLEOTIDE SEQUENCE [LARGE SCALE GENOMIC DNA]</scope>
    <source>
        <strain evidence="2 3">Odt1-22</strain>
    </source>
</reference>
<organism evidence="2 3">
    <name type="scientific">Actinomycetospora termitidis</name>
    <dbReference type="NCBI Taxonomy" id="3053470"/>
    <lineage>
        <taxon>Bacteria</taxon>
        <taxon>Bacillati</taxon>
        <taxon>Actinomycetota</taxon>
        <taxon>Actinomycetes</taxon>
        <taxon>Pseudonocardiales</taxon>
        <taxon>Pseudonocardiaceae</taxon>
        <taxon>Actinomycetospora</taxon>
    </lineage>
</organism>
<dbReference type="GO" id="GO:0016787">
    <property type="term" value="F:hydrolase activity"/>
    <property type="evidence" value="ECO:0007669"/>
    <property type="project" value="UniProtKB-KW"/>
</dbReference>
<evidence type="ECO:0000259" key="1">
    <source>
        <dbReference type="Pfam" id="PF00144"/>
    </source>
</evidence>
<dbReference type="PANTHER" id="PTHR46825:SF7">
    <property type="entry name" value="D-ALANYL-D-ALANINE CARBOXYPEPTIDASE"/>
    <property type="match status" value="1"/>
</dbReference>
<proteinExistence type="predicted"/>
<name>A0ABT7M4W1_9PSEU</name>
<dbReference type="EC" id="3.1.1.103" evidence="2"/>
<dbReference type="PROSITE" id="PS00146">
    <property type="entry name" value="BETA_LACTAMASE_A"/>
    <property type="match status" value="1"/>
</dbReference>
<dbReference type="SUPFAM" id="SSF56601">
    <property type="entry name" value="beta-lactamase/transpeptidase-like"/>
    <property type="match status" value="1"/>
</dbReference>
<dbReference type="PANTHER" id="PTHR46825">
    <property type="entry name" value="D-ALANYL-D-ALANINE-CARBOXYPEPTIDASE/ENDOPEPTIDASE AMPH"/>
    <property type="match status" value="1"/>
</dbReference>
<gene>
    <name evidence="2" type="ORF">QRT03_07035</name>
</gene>
<dbReference type="RefSeq" id="WP_286051796.1">
    <property type="nucleotide sequence ID" value="NZ_JASVWF010000001.1"/>
</dbReference>
<keyword evidence="2" id="KW-0378">Hydrolase</keyword>
<protein>
    <submittedName>
        <fullName evidence="2">Serine hydrolase domain-containing protein</fullName>
        <ecNumber evidence="2">3.1.1.103</ecNumber>
    </submittedName>
</protein>
<dbReference type="InterPro" id="IPR001466">
    <property type="entry name" value="Beta-lactam-related"/>
</dbReference>
<dbReference type="Pfam" id="PF00144">
    <property type="entry name" value="Beta-lactamase"/>
    <property type="match status" value="1"/>
</dbReference>
<dbReference type="Gene3D" id="3.40.710.10">
    <property type="entry name" value="DD-peptidase/beta-lactamase superfamily"/>
    <property type="match status" value="1"/>
</dbReference>
<dbReference type="InterPro" id="IPR023650">
    <property type="entry name" value="Beta-lactam_class-A_AS"/>
</dbReference>
<accession>A0ABT7M4W1</accession>
<keyword evidence="3" id="KW-1185">Reference proteome</keyword>
<feature type="domain" description="Beta-lactamase-related" evidence="1">
    <location>
        <begin position="5"/>
        <end position="307"/>
    </location>
</feature>
<dbReference type="Proteomes" id="UP001231924">
    <property type="component" value="Unassembled WGS sequence"/>
</dbReference>
<dbReference type="InterPro" id="IPR012338">
    <property type="entry name" value="Beta-lactam/transpept-like"/>
</dbReference>
<evidence type="ECO:0000313" key="3">
    <source>
        <dbReference type="Proteomes" id="UP001231924"/>
    </source>
</evidence>
<dbReference type="EMBL" id="JASVWF010000001">
    <property type="protein sequence ID" value="MDL5155701.1"/>
    <property type="molecule type" value="Genomic_DNA"/>
</dbReference>